<evidence type="ECO:0000256" key="12">
    <source>
        <dbReference type="SAM" id="MobiDB-lite"/>
    </source>
</evidence>
<proteinExistence type="inferred from homology"/>
<reference evidence="13" key="1">
    <citation type="submission" date="2022-07" db="EMBL/GenBank/DDBJ databases">
        <title>The genome of Lyophyllum shimeji provides insight into the initial evolution of ectomycorrhizal fungal genome.</title>
        <authorList>
            <person name="Kobayashi Y."/>
            <person name="Shibata T."/>
            <person name="Hirakawa H."/>
            <person name="Shigenobu S."/>
            <person name="Nishiyama T."/>
            <person name="Yamada A."/>
            <person name="Hasebe M."/>
            <person name="Kawaguchi M."/>
        </authorList>
    </citation>
    <scope>NUCLEOTIDE SEQUENCE</scope>
    <source>
        <strain evidence="13">AT787</strain>
    </source>
</reference>
<feature type="compositionally biased region" description="Pro residues" evidence="12">
    <location>
        <begin position="266"/>
        <end position="275"/>
    </location>
</feature>
<comment type="subcellular location">
    <subcellularLocation>
        <location evidence="1">Mitochondrion inner membrane</location>
        <topology evidence="1">Single-pass membrane protein</topology>
    </subcellularLocation>
</comment>
<accession>A0A9P3UKX5</accession>
<feature type="compositionally biased region" description="Basic and acidic residues" evidence="12">
    <location>
        <begin position="415"/>
        <end position="426"/>
    </location>
</feature>
<dbReference type="GO" id="GO:0005743">
    <property type="term" value="C:mitochondrial inner membrane"/>
    <property type="evidence" value="ECO:0007669"/>
    <property type="project" value="UniProtKB-SubCell"/>
</dbReference>
<dbReference type="AlphaFoldDB" id="A0A9P3UKX5"/>
<protein>
    <recommendedName>
        <fullName evidence="3">Mitochondrial import inner membrane translocase subunit TIM54</fullName>
    </recommendedName>
</protein>
<evidence type="ECO:0000256" key="3">
    <source>
        <dbReference type="ARBA" id="ARBA00020796"/>
    </source>
</evidence>
<evidence type="ECO:0000313" key="14">
    <source>
        <dbReference type="Proteomes" id="UP001063166"/>
    </source>
</evidence>
<keyword evidence="8" id="KW-1133">Transmembrane helix</keyword>
<evidence type="ECO:0000256" key="5">
    <source>
        <dbReference type="ARBA" id="ARBA00022692"/>
    </source>
</evidence>
<evidence type="ECO:0000256" key="11">
    <source>
        <dbReference type="ARBA" id="ARBA00023136"/>
    </source>
</evidence>
<evidence type="ECO:0000256" key="10">
    <source>
        <dbReference type="ARBA" id="ARBA00023128"/>
    </source>
</evidence>
<dbReference type="Pfam" id="PF11711">
    <property type="entry name" value="Tim54"/>
    <property type="match status" value="1"/>
</dbReference>
<comment type="caution">
    <text evidence="13">The sequence shown here is derived from an EMBL/GenBank/DDBJ whole genome shotgun (WGS) entry which is preliminary data.</text>
</comment>
<keyword evidence="11" id="KW-0472">Membrane</keyword>
<dbReference type="GO" id="GO:0015031">
    <property type="term" value="P:protein transport"/>
    <property type="evidence" value="ECO:0007669"/>
    <property type="project" value="UniProtKB-KW"/>
</dbReference>
<keyword evidence="6" id="KW-0999">Mitochondrion inner membrane</keyword>
<evidence type="ECO:0000256" key="2">
    <source>
        <dbReference type="ARBA" id="ARBA00006355"/>
    </source>
</evidence>
<evidence type="ECO:0000313" key="13">
    <source>
        <dbReference type="EMBL" id="GLB34811.1"/>
    </source>
</evidence>
<evidence type="ECO:0000256" key="7">
    <source>
        <dbReference type="ARBA" id="ARBA00022927"/>
    </source>
</evidence>
<keyword evidence="10" id="KW-0496">Mitochondrion</keyword>
<evidence type="ECO:0000256" key="1">
    <source>
        <dbReference type="ARBA" id="ARBA00004434"/>
    </source>
</evidence>
<evidence type="ECO:0000256" key="8">
    <source>
        <dbReference type="ARBA" id="ARBA00022989"/>
    </source>
</evidence>
<sequence length="438" mass="49399">MSDQNAATPPPPAPVESKPPSGFRTALRYTGIPTSWLDKRPRLPSRNWLIFLSVTSTLTGYYIYDRRQCKRIKQRYIDLVKDRAEEPVDPLAWPRKVTVYGAKWPGDEDYDQAIKYFRKYVKPILVAAAVDFEMIPGKRHGDIAERVAEDIRKRRRLELGLDPIPEVAKALPTYKSPAEVAQHRLQGGIVIVGRPTLKEFMAGLKKGWTEGLANVDQEELLARELESDGHFDEPEEGGDDSEAHYDKKSNTPFNAANSPVFSPLQMRPPPSQPKSPKPDSLADSMSAPPASIPPVPPLLLVSFINHIGFTQIPIMIWEWFNQRHKVRAGSEAGYRLVMAHTRPMNAPAEQPETMFADITIPDARSDKGDLDFDKEAESWYKKSLAKIPEDIEKARNKYYEELPAKLATARALARGTREPTKEEVNNPRRPKWSSAQSG</sequence>
<feature type="region of interest" description="Disordered" evidence="12">
    <location>
        <begin position="1"/>
        <end position="22"/>
    </location>
</feature>
<keyword evidence="7" id="KW-0653">Protein transport</keyword>
<dbReference type="Proteomes" id="UP001063166">
    <property type="component" value="Unassembled WGS sequence"/>
</dbReference>
<evidence type="ECO:0000256" key="9">
    <source>
        <dbReference type="ARBA" id="ARBA00023010"/>
    </source>
</evidence>
<dbReference type="OrthoDB" id="5598305at2759"/>
<keyword evidence="9" id="KW-0811">Translocation</keyword>
<keyword evidence="14" id="KW-1185">Reference proteome</keyword>
<keyword evidence="5" id="KW-0812">Transmembrane</keyword>
<feature type="region of interest" description="Disordered" evidence="12">
    <location>
        <begin position="409"/>
        <end position="438"/>
    </location>
</feature>
<dbReference type="InterPro" id="IPR021056">
    <property type="entry name" value="Mt_import_IM_translocase_Tim54"/>
</dbReference>
<evidence type="ECO:0000256" key="4">
    <source>
        <dbReference type="ARBA" id="ARBA00022448"/>
    </source>
</evidence>
<name>A0A9P3UKX5_LYOSH</name>
<comment type="similarity">
    <text evidence="2">Belongs to the TIM54 family.</text>
</comment>
<feature type="compositionally biased region" description="Polar residues" evidence="12">
    <location>
        <begin position="250"/>
        <end position="260"/>
    </location>
</feature>
<gene>
    <name evidence="13" type="primary">TIM54</name>
    <name evidence="13" type="ORF">LshimejAT787_0203760</name>
</gene>
<evidence type="ECO:0000256" key="6">
    <source>
        <dbReference type="ARBA" id="ARBA00022792"/>
    </source>
</evidence>
<dbReference type="EMBL" id="BRPK01000002">
    <property type="protein sequence ID" value="GLB34811.1"/>
    <property type="molecule type" value="Genomic_DNA"/>
</dbReference>
<organism evidence="13 14">
    <name type="scientific">Lyophyllum shimeji</name>
    <name type="common">Hon-shimeji</name>
    <name type="synonym">Tricholoma shimeji</name>
    <dbReference type="NCBI Taxonomy" id="47721"/>
    <lineage>
        <taxon>Eukaryota</taxon>
        <taxon>Fungi</taxon>
        <taxon>Dikarya</taxon>
        <taxon>Basidiomycota</taxon>
        <taxon>Agaricomycotina</taxon>
        <taxon>Agaricomycetes</taxon>
        <taxon>Agaricomycetidae</taxon>
        <taxon>Agaricales</taxon>
        <taxon>Tricholomatineae</taxon>
        <taxon>Lyophyllaceae</taxon>
        <taxon>Lyophyllum</taxon>
    </lineage>
</organism>
<feature type="region of interest" description="Disordered" evidence="12">
    <location>
        <begin position="229"/>
        <end position="289"/>
    </location>
</feature>
<keyword evidence="4" id="KW-0813">Transport</keyword>